<proteinExistence type="predicted"/>
<keyword evidence="1" id="KW-0812">Transmembrane</keyword>
<name>A0A6N3GCG0_9ENTR</name>
<evidence type="ECO:0000313" key="2">
    <source>
        <dbReference type="EMBL" id="VYU62122.1"/>
    </source>
</evidence>
<gene>
    <name evidence="2" type="primary">ymfA</name>
    <name evidence="2" type="ORF">EMLFYP7_03128</name>
</gene>
<feature type="transmembrane region" description="Helical" evidence="1">
    <location>
        <begin position="12"/>
        <end position="31"/>
    </location>
</feature>
<keyword evidence="1" id="KW-1133">Transmembrane helix</keyword>
<evidence type="ECO:0000256" key="1">
    <source>
        <dbReference type="SAM" id="Phobius"/>
    </source>
</evidence>
<dbReference type="AlphaFoldDB" id="A0A6N3GCG0"/>
<protein>
    <submittedName>
        <fullName evidence="2">Inner membrane protein YmfA</fullName>
    </submittedName>
</protein>
<reference evidence="2" key="1">
    <citation type="submission" date="2019-11" db="EMBL/GenBank/DDBJ databases">
        <authorList>
            <person name="Feng L."/>
        </authorList>
    </citation>
    <scope>NUCLEOTIDE SEQUENCE</scope>
    <source>
        <strain evidence="2">EMassiliensisLFYP7</strain>
    </source>
</reference>
<accession>A0A6N3GCG0</accession>
<sequence>MQQDAKVFRRIFTALGIVMLLIAAAIFYSQFRDARDAVHTEGLIVDTVWRNHHPDRVGSSGACFPVVAFRPTPQYTLVFESAIGSVFYEHSEGDTVEVAFPPGQPHKAEINSLWVNAFAWGLFTIGGVVFIAVALFLSDSPRKKRRTKRRGRK</sequence>
<dbReference type="EMBL" id="CACRTZ010000033">
    <property type="protein sequence ID" value="VYU62122.1"/>
    <property type="molecule type" value="Genomic_DNA"/>
</dbReference>
<dbReference type="RefSeq" id="WP_156566675.1">
    <property type="nucleotide sequence ID" value="NZ_CACRTZ010000033.1"/>
</dbReference>
<organism evidence="2">
    <name type="scientific">Phytobacter massiliensis</name>
    <dbReference type="NCBI Taxonomy" id="1485952"/>
    <lineage>
        <taxon>Bacteria</taxon>
        <taxon>Pseudomonadati</taxon>
        <taxon>Pseudomonadota</taxon>
        <taxon>Gammaproteobacteria</taxon>
        <taxon>Enterobacterales</taxon>
        <taxon>Enterobacteriaceae</taxon>
        <taxon>Phytobacter</taxon>
    </lineage>
</organism>
<keyword evidence="1" id="KW-0472">Membrane</keyword>
<feature type="transmembrane region" description="Helical" evidence="1">
    <location>
        <begin position="117"/>
        <end position="138"/>
    </location>
</feature>